<dbReference type="AlphaFoldDB" id="J3L9C4"/>
<dbReference type="Gramene" id="OB02G12410.1">
    <property type="protein sequence ID" value="OB02G12410.1"/>
    <property type="gene ID" value="OB02G12410"/>
</dbReference>
<protein>
    <submittedName>
        <fullName evidence="1">Uncharacterized protein</fullName>
    </submittedName>
</protein>
<keyword evidence="2" id="KW-1185">Reference proteome</keyword>
<dbReference type="Proteomes" id="UP000006038">
    <property type="component" value="Unassembled WGS sequence"/>
</dbReference>
<organism evidence="1">
    <name type="scientific">Oryza brachyantha</name>
    <name type="common">malo sina</name>
    <dbReference type="NCBI Taxonomy" id="4533"/>
    <lineage>
        <taxon>Eukaryota</taxon>
        <taxon>Viridiplantae</taxon>
        <taxon>Streptophyta</taxon>
        <taxon>Embryophyta</taxon>
        <taxon>Tracheophyta</taxon>
        <taxon>Spermatophyta</taxon>
        <taxon>Magnoliopsida</taxon>
        <taxon>Liliopsida</taxon>
        <taxon>Poales</taxon>
        <taxon>Poaceae</taxon>
        <taxon>BOP clade</taxon>
        <taxon>Oryzoideae</taxon>
        <taxon>Oryzeae</taxon>
        <taxon>Oryzinae</taxon>
        <taxon>Oryza</taxon>
    </lineage>
</organism>
<evidence type="ECO:0000313" key="1">
    <source>
        <dbReference type="EnsemblPlants" id="OB02G12410.1"/>
    </source>
</evidence>
<evidence type="ECO:0000313" key="2">
    <source>
        <dbReference type="Proteomes" id="UP000006038"/>
    </source>
</evidence>
<name>J3L9C4_ORYBR</name>
<dbReference type="EnsemblPlants" id="OB02G12410.1">
    <property type="protein sequence ID" value="OB02G12410.1"/>
    <property type="gene ID" value="OB02G12410"/>
</dbReference>
<dbReference type="HOGENOM" id="CLU_2871216_0_0_1"/>
<proteinExistence type="predicted"/>
<sequence>MCFLAQLFVQCNVFFGSIVCSVQCVFWLNCLQHDIEICSIQCDLAQLFSLYSMSAEPVKLYSET</sequence>
<accession>J3L9C4</accession>
<reference evidence="1" key="1">
    <citation type="submission" date="2013-04" db="UniProtKB">
        <authorList>
            <consortium name="EnsemblPlants"/>
        </authorList>
    </citation>
    <scope>IDENTIFICATION</scope>
</reference>